<dbReference type="InterPro" id="IPR007889">
    <property type="entry name" value="HTH_Psq"/>
</dbReference>
<dbReference type="GO" id="GO:0005634">
    <property type="term" value="C:nucleus"/>
    <property type="evidence" value="ECO:0007669"/>
    <property type="project" value="UniProtKB-SubCell"/>
</dbReference>
<evidence type="ECO:0000313" key="5">
    <source>
        <dbReference type="EMBL" id="KAL0267073.1"/>
    </source>
</evidence>
<dbReference type="InterPro" id="IPR050863">
    <property type="entry name" value="CenT-Element_Derived"/>
</dbReference>
<dbReference type="SMART" id="SM00674">
    <property type="entry name" value="CENPB"/>
    <property type="match status" value="1"/>
</dbReference>
<evidence type="ECO:0000259" key="4">
    <source>
        <dbReference type="PROSITE" id="PS51253"/>
    </source>
</evidence>
<dbReference type="PROSITE" id="PS51253">
    <property type="entry name" value="HTH_CENPB"/>
    <property type="match status" value="1"/>
</dbReference>
<dbReference type="AlphaFoldDB" id="A0AAW2HBU9"/>
<dbReference type="InterPro" id="IPR004875">
    <property type="entry name" value="DDE_SF_endonuclease_dom"/>
</dbReference>
<organism evidence="5">
    <name type="scientific">Menopon gallinae</name>
    <name type="common">poultry shaft louse</name>
    <dbReference type="NCBI Taxonomy" id="328185"/>
    <lineage>
        <taxon>Eukaryota</taxon>
        <taxon>Metazoa</taxon>
        <taxon>Ecdysozoa</taxon>
        <taxon>Arthropoda</taxon>
        <taxon>Hexapoda</taxon>
        <taxon>Insecta</taxon>
        <taxon>Pterygota</taxon>
        <taxon>Neoptera</taxon>
        <taxon>Paraneoptera</taxon>
        <taxon>Psocodea</taxon>
        <taxon>Troctomorpha</taxon>
        <taxon>Phthiraptera</taxon>
        <taxon>Amblycera</taxon>
        <taxon>Menoponidae</taxon>
        <taxon>Menopon</taxon>
    </lineage>
</organism>
<sequence length="527" mass="59539">MLGEVCTVMRQERLHMQRRSQTCVMEPENGGQLSSKKTRRIIDLETKVKVIRFYEGGKSVSVIARQLDMPQSTIATILRNRDKLTEAAKGSASMKLTRLTKMREGPISDMESLLMSWIEEESRNGNALTASAIKAKARSVFEMLKEKAGPDCDVEFSASSGWYMRFKNRYSVDSVVDSISADMKTVEEFAETLDGLISEGGYVPEQIFNIDETYLFWKRIPLEGVNDKKPEPSKDVVTVLLGGNAAGYKLKPLVVWNGGDVSDKTDLPVHCKTRLNAFQDVFLSLYLNEMKNYCADRNVPFNILLLVDGSRVVSVDGVKAVVVPQSAKKLVQPADRGVFAAFKAYYLRRTVRALEESNKAACEFWKEYDAHRFMKNIAHAWDDIPKECMTGVWRKILTRFPIEPWRDDEVVKIAKSAAEAAETLNLNECEEAEILEVVPEELTNVELLELEQPQKSFTERGLAEFFKDLDKLLKKAEDMDPDGERFSAIKRKAKAVFADYRKIYEEKRAQRARTRAGSSAAEKGSGT</sequence>
<dbReference type="PANTHER" id="PTHR19303">
    <property type="entry name" value="TRANSPOSON"/>
    <property type="match status" value="1"/>
</dbReference>
<keyword evidence="2" id="KW-0238">DNA-binding</keyword>
<evidence type="ECO:0000256" key="2">
    <source>
        <dbReference type="ARBA" id="ARBA00023125"/>
    </source>
</evidence>
<dbReference type="PANTHER" id="PTHR19303:SF26">
    <property type="entry name" value="TIGGER TRANSPOSABLE ELEMENT-DERIVED PROTEIN 1"/>
    <property type="match status" value="1"/>
</dbReference>
<dbReference type="InterPro" id="IPR009057">
    <property type="entry name" value="Homeodomain-like_sf"/>
</dbReference>
<dbReference type="Pfam" id="PF03184">
    <property type="entry name" value="DDE_1"/>
    <property type="match status" value="1"/>
</dbReference>
<protein>
    <recommendedName>
        <fullName evidence="4">HTH CENPB-type domain-containing protein</fullName>
    </recommendedName>
</protein>
<comment type="caution">
    <text evidence="5">The sequence shown here is derived from an EMBL/GenBank/DDBJ whole genome shotgun (WGS) entry which is preliminary data.</text>
</comment>
<evidence type="ECO:0000256" key="1">
    <source>
        <dbReference type="ARBA" id="ARBA00004123"/>
    </source>
</evidence>
<dbReference type="Pfam" id="PF03221">
    <property type="entry name" value="HTH_Tnp_Tc5"/>
    <property type="match status" value="1"/>
</dbReference>
<proteinExistence type="predicted"/>
<dbReference type="Gene3D" id="1.10.10.60">
    <property type="entry name" value="Homeodomain-like"/>
    <property type="match status" value="2"/>
</dbReference>
<gene>
    <name evidence="5" type="ORF">PYX00_009439</name>
</gene>
<dbReference type="Pfam" id="PF04218">
    <property type="entry name" value="CENP-B_N"/>
    <property type="match status" value="1"/>
</dbReference>
<name>A0AAW2HBU9_9NEOP</name>
<comment type="subcellular location">
    <subcellularLocation>
        <location evidence="1">Nucleus</location>
    </subcellularLocation>
</comment>
<dbReference type="EMBL" id="JARGDH010000005">
    <property type="protein sequence ID" value="KAL0267073.1"/>
    <property type="molecule type" value="Genomic_DNA"/>
</dbReference>
<evidence type="ECO:0000256" key="3">
    <source>
        <dbReference type="ARBA" id="ARBA00023242"/>
    </source>
</evidence>
<accession>A0AAW2HBU9</accession>
<dbReference type="GO" id="GO:0003677">
    <property type="term" value="F:DNA binding"/>
    <property type="evidence" value="ECO:0007669"/>
    <property type="project" value="UniProtKB-KW"/>
</dbReference>
<dbReference type="SUPFAM" id="SSF46689">
    <property type="entry name" value="Homeodomain-like"/>
    <property type="match status" value="2"/>
</dbReference>
<feature type="domain" description="HTH CENPB-type" evidence="4">
    <location>
        <begin position="98"/>
        <end position="176"/>
    </location>
</feature>
<reference evidence="5" key="1">
    <citation type="journal article" date="2024" name="Gigascience">
        <title>Chromosome-level genome of the poultry shaft louse Menopon gallinae provides insight into the host-switching and adaptive evolution of parasitic lice.</title>
        <authorList>
            <person name="Xu Y."/>
            <person name="Ma L."/>
            <person name="Liu S."/>
            <person name="Liang Y."/>
            <person name="Liu Q."/>
            <person name="He Z."/>
            <person name="Tian L."/>
            <person name="Duan Y."/>
            <person name="Cai W."/>
            <person name="Li H."/>
            <person name="Song F."/>
        </authorList>
    </citation>
    <scope>NUCLEOTIDE SEQUENCE</scope>
    <source>
        <strain evidence="5">Cailab_2023a</strain>
    </source>
</reference>
<keyword evidence="3" id="KW-0539">Nucleus</keyword>
<dbReference type="InterPro" id="IPR006600">
    <property type="entry name" value="HTH_CenpB_DNA-bd_dom"/>
</dbReference>